<name>A0A7G9YSV8_9EURY</name>
<evidence type="ECO:0000313" key="1">
    <source>
        <dbReference type="EMBL" id="QNO51092.1"/>
    </source>
</evidence>
<reference evidence="1" key="1">
    <citation type="submission" date="2020-06" db="EMBL/GenBank/DDBJ databases">
        <title>Unique genomic features of the anaerobic methanotrophic archaea.</title>
        <authorList>
            <person name="Chadwick G.L."/>
            <person name="Skennerton C.T."/>
            <person name="Laso-Perez R."/>
            <person name="Leu A.O."/>
            <person name="Speth D.R."/>
            <person name="Yu H."/>
            <person name="Morgan-Lang C."/>
            <person name="Hatzenpichler R."/>
            <person name="Goudeau D."/>
            <person name="Malmstrom R."/>
            <person name="Brazelton W.J."/>
            <person name="Woyke T."/>
            <person name="Hallam S.J."/>
            <person name="Tyson G.W."/>
            <person name="Wegener G."/>
            <person name="Boetius A."/>
            <person name="Orphan V."/>
        </authorList>
    </citation>
    <scope>NUCLEOTIDE SEQUENCE</scope>
</reference>
<dbReference type="NCBIfam" id="TIGR04474">
    <property type="entry name" value="tcm_partner"/>
    <property type="match status" value="1"/>
</dbReference>
<proteinExistence type="predicted"/>
<gene>
    <name evidence="1" type="ORF">FOHEAFGF_00016</name>
</gene>
<dbReference type="InterPro" id="IPR031009">
    <property type="entry name" value="Tcm_partner"/>
</dbReference>
<dbReference type="EMBL" id="MT631460">
    <property type="protein sequence ID" value="QNO51092.1"/>
    <property type="molecule type" value="Genomic_DNA"/>
</dbReference>
<protein>
    <recommendedName>
        <fullName evidence="2">Three-Cys-motif partner protein TcmP</fullName>
    </recommendedName>
</protein>
<accession>A0A7G9YSV8</accession>
<sequence>MSNITTTVWPIEPHTQAKHEILKRYLQAWLPIMSNSNGRILYIDGFAGPGEYSKGEPGSPVIAIKTAKEHKLKLNAKIVFRFIEAREDRCKHLKEILRHIDLPDNMKYKVDCSKFDKSLTSLFDYLDEQKKHIAPTFAFVDPFGYSDTPFLIIKRIMENKKCEVLITFMSGFINWLLSDQRKEDHFDSLFWHYKVA</sequence>
<dbReference type="AlphaFoldDB" id="A0A7G9YSV8"/>
<evidence type="ECO:0008006" key="2">
    <source>
        <dbReference type="Google" id="ProtNLM"/>
    </source>
</evidence>
<organism evidence="1">
    <name type="scientific">Candidatus Methanophagaceae archaeon ANME-1 ERB6</name>
    <dbReference type="NCBI Taxonomy" id="2759912"/>
    <lineage>
        <taxon>Archaea</taxon>
        <taxon>Methanobacteriati</taxon>
        <taxon>Methanobacteriota</taxon>
        <taxon>Stenosarchaea group</taxon>
        <taxon>Methanomicrobia</taxon>
        <taxon>Candidatus Methanophagales</taxon>
        <taxon>Candidatus Methanophagaceae</taxon>
    </lineage>
</organism>